<dbReference type="InterPro" id="IPR005828">
    <property type="entry name" value="MFS_sugar_transport-like"/>
</dbReference>
<feature type="transmembrane region" description="Helical" evidence="8">
    <location>
        <begin position="304"/>
        <end position="322"/>
    </location>
</feature>
<sequence length="549" mass="60122">MEKAETNHLELFNDQDGLFREEAPWARYIPGYSPKRCISLRGRPMVYAILGLAGMSILFFGYDASVMSQVNSNPDYLRLMGTNSGSGRDAAAVGGLVSLWFGGFAIGAIMTGSYADKIGRLRTIQIGCLWAILGGALQASAMNITWMAFARVIGGIGCAHLNTIVPVWTSELADPNMRGMFVAVEFTLALCGSTMAFWIEYACVKLQSHPFSWRFPLGLQIVFLLLIMVACPFYPESPRHLLKTGHLDEARSVLKHTRLKATDAEVDEQMAEILAAIRFEASEAAPSYWSMLTKADKLHTRRRILLGAGVQVMQKFTGIDFISTYAPEMFGLAGYTGNKPTLLAGGNFFGYTASVALAIYLSDRVGRRKLILWGSSLMCAVLIAGGVLSHEVIITQTSNPSQASRCGAGVTAVLYIYTFIYGSTWLTTCWVYPTEVFPLASRAKGTALATIAFSLAGGFINEIVPYLIKAIGFWVFIVFALVNLAMLVPIYLFYIETSGRHLEDLDYLFSNKSPFFWVAERDFAEMKAAQAAADMAARGKTEDIADASV</sequence>
<dbReference type="Gene3D" id="1.20.1250.20">
    <property type="entry name" value="MFS general substrate transporter like domains"/>
    <property type="match status" value="1"/>
</dbReference>
<evidence type="ECO:0000256" key="5">
    <source>
        <dbReference type="ARBA" id="ARBA00022989"/>
    </source>
</evidence>
<feature type="transmembrane region" description="Helical" evidence="8">
    <location>
        <begin position="211"/>
        <end position="234"/>
    </location>
</feature>
<comment type="subcellular location">
    <subcellularLocation>
        <location evidence="1">Membrane</location>
        <topology evidence="1">Multi-pass membrane protein</topology>
    </subcellularLocation>
</comment>
<keyword evidence="4 8" id="KW-0812">Transmembrane</keyword>
<dbReference type="InterPro" id="IPR020846">
    <property type="entry name" value="MFS_dom"/>
</dbReference>
<dbReference type="SUPFAM" id="SSF103473">
    <property type="entry name" value="MFS general substrate transporter"/>
    <property type="match status" value="1"/>
</dbReference>
<dbReference type="InterPro" id="IPR050360">
    <property type="entry name" value="MFS_Sugar_Transporters"/>
</dbReference>
<protein>
    <submittedName>
        <fullName evidence="10">MFS monosaccharide transporter</fullName>
    </submittedName>
</protein>
<evidence type="ECO:0000256" key="3">
    <source>
        <dbReference type="ARBA" id="ARBA00022448"/>
    </source>
</evidence>
<proteinExistence type="inferred from homology"/>
<feature type="transmembrane region" description="Helical" evidence="8">
    <location>
        <begin position="474"/>
        <end position="494"/>
    </location>
</feature>
<dbReference type="GO" id="GO:0005351">
    <property type="term" value="F:carbohydrate:proton symporter activity"/>
    <property type="evidence" value="ECO:0007669"/>
    <property type="project" value="TreeGrafter"/>
</dbReference>
<evidence type="ECO:0000256" key="2">
    <source>
        <dbReference type="ARBA" id="ARBA00010992"/>
    </source>
</evidence>
<feature type="transmembrane region" description="Helical" evidence="8">
    <location>
        <begin position="148"/>
        <end position="168"/>
    </location>
</feature>
<dbReference type="InterPro" id="IPR005829">
    <property type="entry name" value="Sugar_transporter_CS"/>
</dbReference>
<dbReference type="GO" id="GO:0016020">
    <property type="term" value="C:membrane"/>
    <property type="evidence" value="ECO:0007669"/>
    <property type="project" value="UniProtKB-SubCell"/>
</dbReference>
<dbReference type="AlphaFoldDB" id="A0AA38VI85"/>
<feature type="transmembrane region" description="Helical" evidence="8">
    <location>
        <begin position="45"/>
        <end position="70"/>
    </location>
</feature>
<comment type="caution">
    <text evidence="10">The sequence shown here is derived from an EMBL/GenBank/DDBJ whole genome shotgun (WGS) entry which is preliminary data.</text>
</comment>
<keyword evidence="11" id="KW-1185">Reference proteome</keyword>
<feature type="transmembrane region" description="Helical" evidence="8">
    <location>
        <begin position="180"/>
        <end position="199"/>
    </location>
</feature>
<comment type="similarity">
    <text evidence="2 7">Belongs to the major facilitator superfamily. Sugar transporter (TC 2.A.1.1) family.</text>
</comment>
<evidence type="ECO:0000256" key="6">
    <source>
        <dbReference type="ARBA" id="ARBA00023136"/>
    </source>
</evidence>
<evidence type="ECO:0000259" key="9">
    <source>
        <dbReference type="PROSITE" id="PS50850"/>
    </source>
</evidence>
<evidence type="ECO:0000256" key="7">
    <source>
        <dbReference type="RuleBase" id="RU003346"/>
    </source>
</evidence>
<accession>A0AA38VI85</accession>
<dbReference type="PRINTS" id="PR00171">
    <property type="entry name" value="SUGRTRNSPORT"/>
</dbReference>
<keyword evidence="3 7" id="KW-0813">Transport</keyword>
<dbReference type="EMBL" id="JANBVO010000017">
    <property type="protein sequence ID" value="KAJ9144115.1"/>
    <property type="molecule type" value="Genomic_DNA"/>
</dbReference>
<evidence type="ECO:0000313" key="11">
    <source>
        <dbReference type="Proteomes" id="UP001174694"/>
    </source>
</evidence>
<name>A0AA38VI85_9PEZI</name>
<feature type="transmembrane region" description="Helical" evidence="8">
    <location>
        <begin position="445"/>
        <end position="468"/>
    </location>
</feature>
<reference evidence="10" key="1">
    <citation type="submission" date="2022-07" db="EMBL/GenBank/DDBJ databases">
        <title>Fungi with potential for degradation of polypropylene.</title>
        <authorList>
            <person name="Gostincar C."/>
        </authorList>
    </citation>
    <scope>NUCLEOTIDE SEQUENCE</scope>
    <source>
        <strain evidence="10">EXF-13308</strain>
    </source>
</reference>
<keyword evidence="5 8" id="KW-1133">Transmembrane helix</keyword>
<evidence type="ECO:0000256" key="8">
    <source>
        <dbReference type="SAM" id="Phobius"/>
    </source>
</evidence>
<feature type="transmembrane region" description="Helical" evidence="8">
    <location>
        <begin position="370"/>
        <end position="394"/>
    </location>
</feature>
<feature type="transmembrane region" description="Helical" evidence="8">
    <location>
        <begin position="342"/>
        <end position="361"/>
    </location>
</feature>
<organism evidence="10 11">
    <name type="scientific">Pleurostoma richardsiae</name>
    <dbReference type="NCBI Taxonomy" id="41990"/>
    <lineage>
        <taxon>Eukaryota</taxon>
        <taxon>Fungi</taxon>
        <taxon>Dikarya</taxon>
        <taxon>Ascomycota</taxon>
        <taxon>Pezizomycotina</taxon>
        <taxon>Sordariomycetes</taxon>
        <taxon>Sordariomycetidae</taxon>
        <taxon>Calosphaeriales</taxon>
        <taxon>Pleurostomataceae</taxon>
        <taxon>Pleurostoma</taxon>
    </lineage>
</organism>
<dbReference type="NCBIfam" id="TIGR00879">
    <property type="entry name" value="SP"/>
    <property type="match status" value="1"/>
</dbReference>
<evidence type="ECO:0000256" key="1">
    <source>
        <dbReference type="ARBA" id="ARBA00004141"/>
    </source>
</evidence>
<feature type="transmembrane region" description="Helical" evidence="8">
    <location>
        <begin position="123"/>
        <end position="142"/>
    </location>
</feature>
<evidence type="ECO:0000256" key="4">
    <source>
        <dbReference type="ARBA" id="ARBA00022692"/>
    </source>
</evidence>
<dbReference type="PROSITE" id="PS50850">
    <property type="entry name" value="MFS"/>
    <property type="match status" value="1"/>
</dbReference>
<dbReference type="PROSITE" id="PS00216">
    <property type="entry name" value="SUGAR_TRANSPORT_1"/>
    <property type="match status" value="1"/>
</dbReference>
<dbReference type="Pfam" id="PF00083">
    <property type="entry name" value="Sugar_tr"/>
    <property type="match status" value="1"/>
</dbReference>
<feature type="transmembrane region" description="Helical" evidence="8">
    <location>
        <begin position="414"/>
        <end position="433"/>
    </location>
</feature>
<gene>
    <name evidence="10" type="ORF">NKR23_g6200</name>
</gene>
<feature type="transmembrane region" description="Helical" evidence="8">
    <location>
        <begin position="90"/>
        <end position="111"/>
    </location>
</feature>
<dbReference type="Proteomes" id="UP001174694">
    <property type="component" value="Unassembled WGS sequence"/>
</dbReference>
<dbReference type="InterPro" id="IPR003663">
    <property type="entry name" value="Sugar/inositol_transpt"/>
</dbReference>
<evidence type="ECO:0000313" key="10">
    <source>
        <dbReference type="EMBL" id="KAJ9144115.1"/>
    </source>
</evidence>
<dbReference type="PANTHER" id="PTHR48022:SF78">
    <property type="entry name" value="MONOSACCHARIDE TRANSPORTER, PUTATIVE (AFU_ORTHOLOGUE AFUA_2G02110)-RELATED"/>
    <property type="match status" value="1"/>
</dbReference>
<dbReference type="PANTHER" id="PTHR48022">
    <property type="entry name" value="PLASTIDIC GLUCOSE TRANSPORTER 4"/>
    <property type="match status" value="1"/>
</dbReference>
<feature type="domain" description="Major facilitator superfamily (MFS) profile" evidence="9">
    <location>
        <begin position="49"/>
        <end position="498"/>
    </location>
</feature>
<keyword evidence="6 8" id="KW-0472">Membrane</keyword>
<dbReference type="InterPro" id="IPR036259">
    <property type="entry name" value="MFS_trans_sf"/>
</dbReference>